<proteinExistence type="predicted"/>
<feature type="region of interest" description="Disordered" evidence="1">
    <location>
        <begin position="415"/>
        <end position="456"/>
    </location>
</feature>
<dbReference type="AlphaFoldDB" id="A0A2P5Y451"/>
<gene>
    <name evidence="2" type="ORF">GOBAR_AA10261</name>
</gene>
<feature type="region of interest" description="Disordered" evidence="1">
    <location>
        <begin position="9"/>
        <end position="92"/>
    </location>
</feature>
<evidence type="ECO:0000313" key="3">
    <source>
        <dbReference type="Proteomes" id="UP000239757"/>
    </source>
</evidence>
<sequence>MLVVACLQFDGDGNESGEGGKGGEVVGNKCGEGEGEGGKVAGSKYGEGVEGQGVGEGGEDAEGLGGEGVDVTISEGGEKGVKDESDNDSEDKNVFFMKVMYLSDGDDDEELQEARQKVREVEGKTSGKGKETVLDETKSEHSGKQFEAKIPKEVNGEGLNDSTSREEDENETEYCDNDDHGSILGSEDDDNTDVYRRRSRFPTYNPNLASPHFCIGMLFKDGEQFKSAIPTIGDHPKMKLREIQRKAASEMHVNVNMTRCKRAKKMSTTENEWKQNKKDLYKLDEGVAKELFSKNSKAWTKAFQGCRSWQLSWILCPHVCCAIWHLEQDPNDYLHRYYHNDTYLKAYEYVLQPINGSHEWNKPSIKLVLVLDEKAMPDRPKKNRRKAKNEPKKLKRRPLNRDGLIMRYRKCGGEGHNKGSCIQPNTIGAQSSTSTRTRSPKSNNITPCIQPNTTGS</sequence>
<dbReference type="PANTHER" id="PTHR31973:SF187">
    <property type="entry name" value="MUTATOR TRANSPOSASE MUDRA PROTEIN"/>
    <property type="match status" value="1"/>
</dbReference>
<feature type="region of interest" description="Disordered" evidence="1">
    <location>
        <begin position="106"/>
        <end position="193"/>
    </location>
</feature>
<feature type="compositionally biased region" description="Polar residues" evidence="1">
    <location>
        <begin position="440"/>
        <end position="456"/>
    </location>
</feature>
<dbReference type="PANTHER" id="PTHR31973">
    <property type="entry name" value="POLYPROTEIN, PUTATIVE-RELATED"/>
    <property type="match status" value="1"/>
</dbReference>
<evidence type="ECO:0008006" key="4">
    <source>
        <dbReference type="Google" id="ProtNLM"/>
    </source>
</evidence>
<feature type="compositionally biased region" description="Basic and acidic residues" evidence="1">
    <location>
        <begin position="112"/>
        <end position="155"/>
    </location>
</feature>
<dbReference type="EMBL" id="KZ663734">
    <property type="protein sequence ID" value="PPS10379.1"/>
    <property type="molecule type" value="Genomic_DNA"/>
</dbReference>
<dbReference type="OrthoDB" id="1002194at2759"/>
<dbReference type="Proteomes" id="UP000239757">
    <property type="component" value="Unassembled WGS sequence"/>
</dbReference>
<name>A0A2P5Y451_GOSBA</name>
<evidence type="ECO:0000256" key="1">
    <source>
        <dbReference type="SAM" id="MobiDB-lite"/>
    </source>
</evidence>
<feature type="compositionally biased region" description="Gly residues" evidence="1">
    <location>
        <begin position="14"/>
        <end position="25"/>
    </location>
</feature>
<protein>
    <recommendedName>
        <fullName evidence="4">Zinc finger PMZ-type domain-containing protein</fullName>
    </recommendedName>
</protein>
<organism evidence="2 3">
    <name type="scientific">Gossypium barbadense</name>
    <name type="common">Sea Island cotton</name>
    <name type="synonym">Hibiscus barbadensis</name>
    <dbReference type="NCBI Taxonomy" id="3634"/>
    <lineage>
        <taxon>Eukaryota</taxon>
        <taxon>Viridiplantae</taxon>
        <taxon>Streptophyta</taxon>
        <taxon>Embryophyta</taxon>
        <taxon>Tracheophyta</taxon>
        <taxon>Spermatophyta</taxon>
        <taxon>Magnoliopsida</taxon>
        <taxon>eudicotyledons</taxon>
        <taxon>Gunneridae</taxon>
        <taxon>Pentapetalae</taxon>
        <taxon>rosids</taxon>
        <taxon>malvids</taxon>
        <taxon>Malvales</taxon>
        <taxon>Malvaceae</taxon>
        <taxon>Malvoideae</taxon>
        <taxon>Gossypium</taxon>
    </lineage>
</organism>
<feature type="compositionally biased region" description="Basic residues" evidence="1">
    <location>
        <begin position="381"/>
        <end position="398"/>
    </location>
</feature>
<feature type="region of interest" description="Disordered" evidence="1">
    <location>
        <begin position="376"/>
        <end position="399"/>
    </location>
</feature>
<accession>A0A2P5Y451</accession>
<feature type="compositionally biased region" description="Acidic residues" evidence="1">
    <location>
        <begin position="166"/>
        <end position="176"/>
    </location>
</feature>
<reference evidence="2 3" key="1">
    <citation type="submission" date="2015-01" db="EMBL/GenBank/DDBJ databases">
        <title>Genome of allotetraploid Gossypium barbadense reveals genomic plasticity and fiber elongation in cotton evolution.</title>
        <authorList>
            <person name="Chen X."/>
            <person name="Liu X."/>
            <person name="Zhao B."/>
            <person name="Zheng H."/>
            <person name="Hu Y."/>
            <person name="Lu G."/>
            <person name="Yang C."/>
            <person name="Chen J."/>
            <person name="Shan C."/>
            <person name="Zhang L."/>
            <person name="Zhou Y."/>
            <person name="Wang L."/>
            <person name="Guo W."/>
            <person name="Bai Y."/>
            <person name="Ruan J."/>
            <person name="Shangguan X."/>
            <person name="Mao Y."/>
            <person name="Jiang J."/>
            <person name="Zhu Y."/>
            <person name="Lei J."/>
            <person name="Kang H."/>
            <person name="Chen S."/>
            <person name="He X."/>
            <person name="Wang R."/>
            <person name="Wang Y."/>
            <person name="Chen J."/>
            <person name="Wang L."/>
            <person name="Yu S."/>
            <person name="Wang B."/>
            <person name="Wei J."/>
            <person name="Song S."/>
            <person name="Lu X."/>
            <person name="Gao Z."/>
            <person name="Gu W."/>
            <person name="Deng X."/>
            <person name="Ma D."/>
            <person name="Wang S."/>
            <person name="Liang W."/>
            <person name="Fang L."/>
            <person name="Cai C."/>
            <person name="Zhu X."/>
            <person name="Zhou B."/>
            <person name="Zhang Y."/>
            <person name="Chen Z."/>
            <person name="Xu S."/>
            <person name="Zhu R."/>
            <person name="Wang S."/>
            <person name="Zhang T."/>
            <person name="Zhao G."/>
        </authorList>
    </citation>
    <scope>NUCLEOTIDE SEQUENCE [LARGE SCALE GENOMIC DNA]</scope>
    <source>
        <strain evidence="3">cv. Xinhai21</strain>
        <tissue evidence="2">Leaf</tissue>
    </source>
</reference>
<feature type="compositionally biased region" description="Polar residues" evidence="1">
    <location>
        <begin position="420"/>
        <end position="430"/>
    </location>
</feature>
<evidence type="ECO:0000313" key="2">
    <source>
        <dbReference type="EMBL" id="PPS10379.1"/>
    </source>
</evidence>